<dbReference type="AlphaFoldDB" id="A0A1B6GCF4"/>
<name>A0A1B6GCF4_9HEMI</name>
<dbReference type="PANTHER" id="PTHR13234">
    <property type="entry name" value="GAMMA-INTERFERON INDUCIBLE LYSOSOMAL THIOL REDUCTASE GILT"/>
    <property type="match status" value="1"/>
</dbReference>
<dbReference type="GO" id="GO:0016671">
    <property type="term" value="F:oxidoreductase activity, acting on a sulfur group of donors, disulfide as acceptor"/>
    <property type="evidence" value="ECO:0007669"/>
    <property type="project" value="InterPro"/>
</dbReference>
<organism evidence="6">
    <name type="scientific">Cuerna arida</name>
    <dbReference type="NCBI Taxonomy" id="1464854"/>
    <lineage>
        <taxon>Eukaryota</taxon>
        <taxon>Metazoa</taxon>
        <taxon>Ecdysozoa</taxon>
        <taxon>Arthropoda</taxon>
        <taxon>Hexapoda</taxon>
        <taxon>Insecta</taxon>
        <taxon>Pterygota</taxon>
        <taxon>Neoptera</taxon>
        <taxon>Paraneoptera</taxon>
        <taxon>Hemiptera</taxon>
        <taxon>Auchenorrhyncha</taxon>
        <taxon>Membracoidea</taxon>
        <taxon>Cicadellidae</taxon>
        <taxon>Cicadellinae</taxon>
        <taxon>Proconiini</taxon>
        <taxon>Cuerna</taxon>
    </lineage>
</organism>
<dbReference type="EMBL" id="GECZ01009663">
    <property type="protein sequence ID" value="JAS60106.1"/>
    <property type="molecule type" value="Transcribed_RNA"/>
</dbReference>
<sequence length="210" mass="24353">MCIAVSSAFHAKMRDPTVVKLSIYYEAECPQSRDFFNKQLWPHWADLEDGVKLDLVPYGKANHTEFDGQWLFQCDHGESECLANKLHACVIKKLQSHTTKMIKCIKCLMTKKDQLASLPDCLNEIFLKAEADKYWECLLSPETDELLVKYGDRTHKMFKNLDSTPKIVFNDTFRKRDQDAALKEFRKPICQYIPAVCEEKNIRQGLSLQL</sequence>
<gene>
    <name evidence="6" type="ORF">g.9029</name>
</gene>
<dbReference type="InterPro" id="IPR004911">
    <property type="entry name" value="Interferon-induced_GILT"/>
</dbReference>
<evidence type="ECO:0008006" key="7">
    <source>
        <dbReference type="Google" id="ProtNLM"/>
    </source>
</evidence>
<accession>A0A1B6GCF4</accession>
<proteinExistence type="inferred from homology"/>
<evidence type="ECO:0000256" key="3">
    <source>
        <dbReference type="ARBA" id="ARBA00022525"/>
    </source>
</evidence>
<evidence type="ECO:0000313" key="6">
    <source>
        <dbReference type="EMBL" id="JAS60106.1"/>
    </source>
</evidence>
<keyword evidence="4" id="KW-0732">Signal</keyword>
<protein>
    <recommendedName>
        <fullName evidence="7">Gamma-interferon-inducible lysosomal thiol reductase</fullName>
    </recommendedName>
</protein>
<evidence type="ECO:0000256" key="5">
    <source>
        <dbReference type="ARBA" id="ARBA00023180"/>
    </source>
</evidence>
<comment type="similarity">
    <text evidence="2">Belongs to the GILT family.</text>
</comment>
<evidence type="ECO:0000256" key="1">
    <source>
        <dbReference type="ARBA" id="ARBA00004613"/>
    </source>
</evidence>
<dbReference type="Pfam" id="PF03227">
    <property type="entry name" value="GILT"/>
    <property type="match status" value="1"/>
</dbReference>
<evidence type="ECO:0000256" key="4">
    <source>
        <dbReference type="ARBA" id="ARBA00022729"/>
    </source>
</evidence>
<reference evidence="6" key="1">
    <citation type="submission" date="2015-11" db="EMBL/GenBank/DDBJ databases">
        <title>De novo transcriptome assembly of four potential Pierce s Disease insect vectors from Arizona vineyards.</title>
        <authorList>
            <person name="Tassone E.E."/>
        </authorList>
    </citation>
    <scope>NUCLEOTIDE SEQUENCE</scope>
</reference>
<dbReference type="Gene3D" id="3.40.30.10">
    <property type="entry name" value="Glutaredoxin"/>
    <property type="match status" value="1"/>
</dbReference>
<comment type="subcellular location">
    <subcellularLocation>
        <location evidence="1">Secreted</location>
    </subcellularLocation>
</comment>
<dbReference type="PANTHER" id="PTHR13234:SF8">
    <property type="entry name" value="GAMMA-INTERFERON-INDUCIBLE LYSOSOMAL THIOL REDUCTASE"/>
    <property type="match status" value="1"/>
</dbReference>
<keyword evidence="5" id="KW-0325">Glycoprotein</keyword>
<dbReference type="GO" id="GO:0005576">
    <property type="term" value="C:extracellular region"/>
    <property type="evidence" value="ECO:0007669"/>
    <property type="project" value="UniProtKB-SubCell"/>
</dbReference>
<keyword evidence="3" id="KW-0964">Secreted</keyword>
<evidence type="ECO:0000256" key="2">
    <source>
        <dbReference type="ARBA" id="ARBA00005679"/>
    </source>
</evidence>